<dbReference type="Proteomes" id="UP000070089">
    <property type="component" value="Unassembled WGS sequence"/>
</dbReference>
<gene>
    <name evidence="1" type="ORF">QR46_2647</name>
</gene>
<dbReference type="VEuPathDB" id="GiardiaDB:QR46_2647"/>
<dbReference type="OrthoDB" id="10251451at2759"/>
<name>A0A132NTE9_GIAIN</name>
<evidence type="ECO:0000313" key="1">
    <source>
        <dbReference type="EMBL" id="KWX13363.1"/>
    </source>
</evidence>
<protein>
    <submittedName>
        <fullName evidence="1">Uncharacterized protein</fullName>
    </submittedName>
</protein>
<accession>A0A132NTE9</accession>
<dbReference type="AlphaFoldDB" id="A0A132NTE9"/>
<evidence type="ECO:0000313" key="2">
    <source>
        <dbReference type="Proteomes" id="UP000070089"/>
    </source>
</evidence>
<organism evidence="1 2">
    <name type="scientific">Giardia duodenalis assemblage B</name>
    <dbReference type="NCBI Taxonomy" id="1394984"/>
    <lineage>
        <taxon>Eukaryota</taxon>
        <taxon>Metamonada</taxon>
        <taxon>Diplomonadida</taxon>
        <taxon>Hexamitidae</taxon>
        <taxon>Giardiinae</taxon>
        <taxon>Giardia</taxon>
    </lineage>
</organism>
<comment type="caution">
    <text evidence="1">The sequence shown here is derived from an EMBL/GenBank/DDBJ whole genome shotgun (WGS) entry which is preliminary data.</text>
</comment>
<dbReference type="EMBL" id="JXTI01000072">
    <property type="protein sequence ID" value="KWX13363.1"/>
    <property type="molecule type" value="Genomic_DNA"/>
</dbReference>
<reference evidence="1 2" key="1">
    <citation type="journal article" date="2015" name="Mol. Biochem. Parasitol.">
        <title>Identification of polymorphic genes for use in assemblage B genotyping assays through comparative genomics of multiple assemblage B Giardia duodenalis isolates.</title>
        <authorList>
            <person name="Wielinga C."/>
            <person name="Thompson R.C."/>
            <person name="Monis P."/>
            <person name="Ryan U."/>
        </authorList>
    </citation>
    <scope>NUCLEOTIDE SEQUENCE [LARGE SCALE GENOMIC DNA]</scope>
    <source>
        <strain evidence="1 2">BAH15c1</strain>
    </source>
</reference>
<sequence>MAQDFECLDVCLLLHNILEIEDIELATEITNRSAQQPFTLRSAATIWLNCLQNPAYARSLLLSIFVELEKGNVQASALPAEFVMRKLWTLPQILLYLYSQFHIMTAQQNAPSFLHCLPEFSSQENSSGRCLLLVKQYFKCKIAQLGGSSWLTLEQLIHSVPSGKESSHLQRSVAFSKRANIVLVDSSSSGTIKAAGTTSQLVSPTLEARLVKYNTLQCLFDEASIELDLLKHFRPSLSAAGTVVVISCAGTAVFSPKKGDSLLVIGTSKNANISLHKVCPTAALQHLILTFDSDKASSLVANIGYEQSVFYMIHKPGFKSTAVDLKPGGKLFLNLTHNYESRPFMIAVYIYSFPLLMYAF</sequence>
<proteinExistence type="predicted"/>